<sequence>MRPSRRLPILASLSLFALRMLPSEPAEVFREDEHRLLLSDGSWHRGQKAKMPFDATCPVTTAVPMGCSRQFAFQPLEIFGGGLTTPQEEAAIQAKAEERGGETDMLMEFFGSMDGPNWRVNEGWERRWTAIQQGFIIYSDPCREHWYGVTCNGEGYVTEIELVDNRLRGAFPLDFFRAFRFLRRLCIASTAQEFNNVVNENRNEIVGPIPMSVEDATELRVLDVSSNSINYLPDAFGTATHQMEILSLANNKVASLPDSLGNLTNLETLELQGNSIATLRGSLNELRNLRDLNLAYNAINDTLPTDFAKDWDRLKTLNFQDNPWLRGTLEHLLVSNKPDLQYISTWNTSITGPAEPFCRDQHYCYTFSFRTDDNKYEADHTWALEMTDTAKDTVDLANSTRIDALP</sequence>
<evidence type="ECO:0000256" key="1">
    <source>
        <dbReference type="ARBA" id="ARBA00022614"/>
    </source>
</evidence>
<accession>A0A7S1KB27</accession>
<gene>
    <name evidence="4" type="ORF">VBRA1451_LOCUS22173</name>
</gene>
<dbReference type="PANTHER" id="PTHR48057">
    <property type="entry name" value="LEUCINE-RICH REPEAT SERINE/THREONINE-PROTEIN KINASE 1"/>
    <property type="match status" value="1"/>
</dbReference>
<evidence type="ECO:0000313" key="4">
    <source>
        <dbReference type="EMBL" id="CAD9067100.1"/>
    </source>
</evidence>
<dbReference type="SUPFAM" id="SSF52058">
    <property type="entry name" value="L domain-like"/>
    <property type="match status" value="1"/>
</dbReference>
<name>A0A7S1KB27_9ALVE</name>
<dbReference type="Pfam" id="PF00560">
    <property type="entry name" value="LRR_1"/>
    <property type="match status" value="1"/>
</dbReference>
<keyword evidence="2" id="KW-0677">Repeat</keyword>
<feature type="signal peptide" evidence="3">
    <location>
        <begin position="1"/>
        <end position="25"/>
    </location>
</feature>
<evidence type="ECO:0000256" key="2">
    <source>
        <dbReference type="ARBA" id="ARBA00022737"/>
    </source>
</evidence>
<evidence type="ECO:0000256" key="3">
    <source>
        <dbReference type="SAM" id="SignalP"/>
    </source>
</evidence>
<protein>
    <recommendedName>
        <fullName evidence="5">Leucine-rich repeat-containing N-terminal plant-type domain-containing protein</fullName>
    </recommendedName>
</protein>
<dbReference type="Gene3D" id="3.80.10.10">
    <property type="entry name" value="Ribonuclease Inhibitor"/>
    <property type="match status" value="1"/>
</dbReference>
<keyword evidence="1" id="KW-0433">Leucine-rich repeat</keyword>
<dbReference type="EMBL" id="HBGB01037603">
    <property type="protein sequence ID" value="CAD9067100.1"/>
    <property type="molecule type" value="Transcribed_RNA"/>
</dbReference>
<dbReference type="Pfam" id="PF13855">
    <property type="entry name" value="LRR_8"/>
    <property type="match status" value="1"/>
</dbReference>
<proteinExistence type="predicted"/>
<dbReference type="AlphaFoldDB" id="A0A7S1KB27"/>
<feature type="chain" id="PRO_5030889858" description="Leucine-rich repeat-containing N-terminal plant-type domain-containing protein" evidence="3">
    <location>
        <begin position="26"/>
        <end position="406"/>
    </location>
</feature>
<dbReference type="InterPro" id="IPR032675">
    <property type="entry name" value="LRR_dom_sf"/>
</dbReference>
<dbReference type="SMART" id="SM00369">
    <property type="entry name" value="LRR_TYP"/>
    <property type="match status" value="4"/>
</dbReference>
<organism evidence="4">
    <name type="scientific">Vitrella brassicaformis</name>
    <dbReference type="NCBI Taxonomy" id="1169539"/>
    <lineage>
        <taxon>Eukaryota</taxon>
        <taxon>Sar</taxon>
        <taxon>Alveolata</taxon>
        <taxon>Colpodellida</taxon>
        <taxon>Vitrellaceae</taxon>
        <taxon>Vitrella</taxon>
    </lineage>
</organism>
<dbReference type="InterPro" id="IPR001611">
    <property type="entry name" value="Leu-rich_rpt"/>
</dbReference>
<evidence type="ECO:0008006" key="5">
    <source>
        <dbReference type="Google" id="ProtNLM"/>
    </source>
</evidence>
<dbReference type="InterPro" id="IPR052595">
    <property type="entry name" value="LRRC69/RLP"/>
</dbReference>
<reference evidence="4" key="1">
    <citation type="submission" date="2021-01" db="EMBL/GenBank/DDBJ databases">
        <authorList>
            <person name="Corre E."/>
            <person name="Pelletier E."/>
            <person name="Niang G."/>
            <person name="Scheremetjew M."/>
            <person name="Finn R."/>
            <person name="Kale V."/>
            <person name="Holt S."/>
            <person name="Cochrane G."/>
            <person name="Meng A."/>
            <person name="Brown T."/>
            <person name="Cohen L."/>
        </authorList>
    </citation>
    <scope>NUCLEOTIDE SEQUENCE</scope>
    <source>
        <strain evidence="4">CCMP3346</strain>
    </source>
</reference>
<keyword evidence="3" id="KW-0732">Signal</keyword>
<dbReference type="InterPro" id="IPR003591">
    <property type="entry name" value="Leu-rich_rpt_typical-subtyp"/>
</dbReference>